<dbReference type="Proteomes" id="UP000031599">
    <property type="component" value="Unassembled WGS sequence"/>
</dbReference>
<dbReference type="AlphaFoldDB" id="A0A0C1Z2S5"/>
<dbReference type="Gene3D" id="3.50.50.60">
    <property type="entry name" value="FAD/NAD(P)-binding domain"/>
    <property type="match status" value="1"/>
</dbReference>
<dbReference type="GO" id="GO:0016614">
    <property type="term" value="F:oxidoreductase activity, acting on CH-OH group of donors"/>
    <property type="evidence" value="ECO:0007669"/>
    <property type="project" value="InterPro"/>
</dbReference>
<dbReference type="InterPro" id="IPR007867">
    <property type="entry name" value="GMC_OxRtase_C"/>
</dbReference>
<comment type="caution">
    <text evidence="2">The sequence shown here is derived from an EMBL/GenBank/DDBJ whole genome shotgun (WGS) entry which is preliminary data.</text>
</comment>
<evidence type="ECO:0000313" key="3">
    <source>
        <dbReference type="Proteomes" id="UP000031599"/>
    </source>
</evidence>
<feature type="domain" description="Glucose-methanol-choline oxidoreductase C-terminal" evidence="1">
    <location>
        <begin position="1"/>
        <end position="45"/>
    </location>
</feature>
<dbReference type="Pfam" id="PF05199">
    <property type="entry name" value="GMC_oxred_C"/>
    <property type="match status" value="1"/>
</dbReference>
<sequence length="58" mass="6052">MGADPATSVVNGDKLHHSLRNLYVRGGSSFTMGSTANPSLTIAAVSLRSARRGVGPRR</sequence>
<organism evidence="2 3">
    <name type="scientific">Enhygromyxa salina</name>
    <dbReference type="NCBI Taxonomy" id="215803"/>
    <lineage>
        <taxon>Bacteria</taxon>
        <taxon>Pseudomonadati</taxon>
        <taxon>Myxococcota</taxon>
        <taxon>Polyangia</taxon>
        <taxon>Nannocystales</taxon>
        <taxon>Nannocystaceae</taxon>
        <taxon>Enhygromyxa</taxon>
    </lineage>
</organism>
<reference evidence="2 3" key="1">
    <citation type="submission" date="2014-12" db="EMBL/GenBank/DDBJ databases">
        <title>Genome assembly of Enhygromyxa salina DSM 15201.</title>
        <authorList>
            <person name="Sharma G."/>
            <person name="Subramanian S."/>
        </authorList>
    </citation>
    <scope>NUCLEOTIDE SEQUENCE [LARGE SCALE GENOMIC DNA]</scope>
    <source>
        <strain evidence="2 3">DSM 15201</strain>
    </source>
</reference>
<gene>
    <name evidence="2" type="ORF">DB30_02535</name>
</gene>
<dbReference type="EMBL" id="JMCC02000180">
    <property type="protein sequence ID" value="KIG11784.1"/>
    <property type="molecule type" value="Genomic_DNA"/>
</dbReference>
<accession>A0A0C1Z2S5</accession>
<evidence type="ECO:0000313" key="2">
    <source>
        <dbReference type="EMBL" id="KIG11784.1"/>
    </source>
</evidence>
<dbReference type="SUPFAM" id="SSF51905">
    <property type="entry name" value="FAD/NAD(P)-binding domain"/>
    <property type="match status" value="1"/>
</dbReference>
<proteinExistence type="predicted"/>
<protein>
    <submittedName>
        <fullName evidence="2">Glucose-methanol-choline (GMC) oxidoreductase:NAD binding site</fullName>
    </submittedName>
</protein>
<name>A0A0C1Z2S5_9BACT</name>
<evidence type="ECO:0000259" key="1">
    <source>
        <dbReference type="Pfam" id="PF05199"/>
    </source>
</evidence>
<dbReference type="InterPro" id="IPR036188">
    <property type="entry name" value="FAD/NAD-bd_sf"/>
</dbReference>